<evidence type="ECO:0000313" key="2">
    <source>
        <dbReference type="Proteomes" id="UP001190925"/>
    </source>
</evidence>
<reference evidence="1 2" key="1">
    <citation type="journal article" date="2018" name="bioRxiv">
        <title>Evidence of independent acquisition and adaption of ultra-small bacteria to human hosts across the highly diverse yet reduced genomes of the phylum Saccharibacteria.</title>
        <authorList>
            <person name="McLean J.S."/>
            <person name="Bor B."/>
            <person name="To T.T."/>
            <person name="Liu Q."/>
            <person name="Kearns K.A."/>
            <person name="Solden L.M."/>
            <person name="Wrighton K.C."/>
            <person name="He X."/>
            <person name="Shi W."/>
        </authorList>
    </citation>
    <scope>NUCLEOTIDE SEQUENCE [LARGE SCALE GENOMIC DNA]</scope>
    <source>
        <strain evidence="1 2">TM7_CMJM_G6_1_HOT_870</strain>
    </source>
</reference>
<gene>
    <name evidence="1" type="ORF">G6CMJM_00627</name>
</gene>
<protein>
    <submittedName>
        <fullName evidence="1">Uncharacterized protein</fullName>
    </submittedName>
</protein>
<evidence type="ECO:0000313" key="1">
    <source>
        <dbReference type="EMBL" id="RYC72267.1"/>
    </source>
</evidence>
<dbReference type="Proteomes" id="UP001190925">
    <property type="component" value="Unassembled WGS sequence"/>
</dbReference>
<organism evidence="1 2">
    <name type="scientific">Candidatus Nanogingivalis gingivitcus</name>
    <dbReference type="NCBI Taxonomy" id="2171992"/>
    <lineage>
        <taxon>Bacteria</taxon>
        <taxon>Candidatus Saccharimonadota</taxon>
        <taxon>Candidatus Nanosyncoccalia</taxon>
        <taxon>Candidatus Nanogingivales</taxon>
        <taxon>Candidatus Nanogingivalaceae</taxon>
        <taxon>Candidatus Nanogingivalis</taxon>
    </lineage>
</organism>
<keyword evidence="2" id="KW-1185">Reference proteome</keyword>
<reference evidence="1 2" key="2">
    <citation type="journal article" date="2020" name="Cell Rep.">
        <title>Acquisition and Adaptation of Ultra-small Parasitic Reduced Genome Bacteria to Mammalian Hosts.</title>
        <authorList>
            <person name="McLean J.S."/>
            <person name="Bor B."/>
            <person name="Kerns K.A."/>
            <person name="Liu Q."/>
            <person name="To T.T."/>
            <person name="Solden L."/>
            <person name="Hendrickson E.L."/>
            <person name="Wrighton K."/>
            <person name="Shi W."/>
            <person name="He X."/>
        </authorList>
    </citation>
    <scope>NUCLEOTIDE SEQUENCE [LARGE SCALE GENOMIC DNA]</scope>
    <source>
        <strain evidence="1 2">TM7_CMJM_G6_1_HOT_870</strain>
    </source>
</reference>
<name>A0ABY0FJQ8_9BACT</name>
<accession>A0ABY0FJQ8</accession>
<dbReference type="EMBL" id="PRLK01000016">
    <property type="protein sequence ID" value="RYC72267.1"/>
    <property type="molecule type" value="Genomic_DNA"/>
</dbReference>
<proteinExistence type="predicted"/>
<sequence>MVFLALPALQRSQRDMQRKQDLLIVKEAVEQWMMDHRVNITHNDKNLMKIRDDLILDTKYDKKKSKYFQKELVTPNGGEYHFSVARMVNLNPTTTCSNGKTCFDESFSKKYTGGILEFININFGTKCAEDGKIEIVGLQDRPYTITLALENAGIACLDS</sequence>
<comment type="caution">
    <text evidence="1">The sequence shown here is derived from an EMBL/GenBank/DDBJ whole genome shotgun (WGS) entry which is preliminary data.</text>
</comment>